<dbReference type="OrthoDB" id="3238779at2"/>
<feature type="region of interest" description="Disordered" evidence="1">
    <location>
        <begin position="264"/>
        <end position="283"/>
    </location>
</feature>
<gene>
    <name evidence="4" type="ORF">EDD27_9345</name>
</gene>
<keyword evidence="5" id="KW-1185">Reference proteome</keyword>
<dbReference type="PANTHER" id="PTHR33498">
    <property type="entry name" value="TRANSPOSASE FOR INSERTION SEQUENCE ELEMENT IS1557"/>
    <property type="match status" value="1"/>
</dbReference>
<dbReference type="NCBIfam" id="NF033550">
    <property type="entry name" value="transpos_ISL3"/>
    <property type="match status" value="1"/>
</dbReference>
<reference evidence="4 5" key="1">
    <citation type="submission" date="2019-01" db="EMBL/GenBank/DDBJ databases">
        <title>Sequencing the genomes of 1000 actinobacteria strains.</title>
        <authorList>
            <person name="Klenk H.-P."/>
        </authorList>
    </citation>
    <scope>NUCLEOTIDE SEQUENCE [LARGE SCALE GENOMIC DNA]</scope>
    <source>
        <strain evidence="4 5">DSM 43925</strain>
    </source>
</reference>
<name>A0A438ML28_9ACTN</name>
<evidence type="ECO:0000313" key="5">
    <source>
        <dbReference type="Proteomes" id="UP000284824"/>
    </source>
</evidence>
<organism evidence="4 5">
    <name type="scientific">Nonomuraea polychroma</name>
    <dbReference type="NCBI Taxonomy" id="46176"/>
    <lineage>
        <taxon>Bacteria</taxon>
        <taxon>Bacillati</taxon>
        <taxon>Actinomycetota</taxon>
        <taxon>Actinomycetes</taxon>
        <taxon>Streptosporangiales</taxon>
        <taxon>Streptosporangiaceae</taxon>
        <taxon>Nonomuraea</taxon>
    </lineage>
</organism>
<protein>
    <submittedName>
        <fullName evidence="4">Transposase IS204/IS1001/IS1096/IS1165 family protein</fullName>
    </submittedName>
</protein>
<dbReference type="PANTHER" id="PTHR33498:SF1">
    <property type="entry name" value="TRANSPOSASE FOR INSERTION SEQUENCE ELEMENT IS1557"/>
    <property type="match status" value="1"/>
</dbReference>
<dbReference type="EMBL" id="SAUN01000001">
    <property type="protein sequence ID" value="RVX46458.1"/>
    <property type="molecule type" value="Genomic_DNA"/>
</dbReference>
<evidence type="ECO:0000313" key="4">
    <source>
        <dbReference type="EMBL" id="RVX46458.1"/>
    </source>
</evidence>
<evidence type="ECO:0000259" key="3">
    <source>
        <dbReference type="Pfam" id="PF14690"/>
    </source>
</evidence>
<evidence type="ECO:0000259" key="2">
    <source>
        <dbReference type="Pfam" id="PF01610"/>
    </source>
</evidence>
<feature type="domain" description="Transposase IS204/IS1001/IS1096/IS1165 zinc-finger" evidence="3">
    <location>
        <begin position="49"/>
        <end position="92"/>
    </location>
</feature>
<proteinExistence type="predicted"/>
<dbReference type="InterPro" id="IPR047951">
    <property type="entry name" value="Transpos_ISL3"/>
</dbReference>
<accession>A0A438ML28</accession>
<dbReference type="InterPro" id="IPR002560">
    <property type="entry name" value="Transposase_DDE"/>
</dbReference>
<feature type="domain" description="Transposase IS204/IS1001/IS1096/IS1165 DDE" evidence="2">
    <location>
        <begin position="168"/>
        <end position="267"/>
    </location>
</feature>
<sequence>MLHRPAGVEACCLELLGQFFPHMDNVHVQTVSRAGSEILIQARTRDGEAECPSCATRTQRVHSRYRRRLSDVTCGGLPVVIELESRRLFCPNVGCAAETFAEQVPGLTQRHARRTPALKLALEHIALALAGRAGARLAAKLGITVSRSLLIRLLRALPDPEIDQVRVLGVDDFAKRRGHSYATSLVDLEAGNPIDVLDDRQGDTLAAWLRQHPGVEVICRDRAGSYAEGAAAGAPEAIQVADRFHLWKNLCDVIVATVRAHRSDLRESTPSADAREHDELDVESRPAVTALPESHTAVRTRERHAAVHDLLACCGQHAGPAVASGGRGSTGPRVFPFLVAGTACG</sequence>
<dbReference type="InterPro" id="IPR029261">
    <property type="entry name" value="Transposase_Znf"/>
</dbReference>
<dbReference type="Pfam" id="PF01610">
    <property type="entry name" value="DDE_Tnp_ISL3"/>
    <property type="match status" value="1"/>
</dbReference>
<evidence type="ECO:0000256" key="1">
    <source>
        <dbReference type="SAM" id="MobiDB-lite"/>
    </source>
</evidence>
<dbReference type="Pfam" id="PF14690">
    <property type="entry name" value="Zn_ribbon_ISL3"/>
    <property type="match status" value="1"/>
</dbReference>
<dbReference type="Proteomes" id="UP000284824">
    <property type="component" value="Unassembled WGS sequence"/>
</dbReference>
<comment type="caution">
    <text evidence="4">The sequence shown here is derived from an EMBL/GenBank/DDBJ whole genome shotgun (WGS) entry which is preliminary data.</text>
</comment>
<dbReference type="AlphaFoldDB" id="A0A438ML28"/>